<proteinExistence type="predicted"/>
<gene>
    <name evidence="1" type="ORF">J9317_18725</name>
</gene>
<dbReference type="Proteomes" id="UP000682403">
    <property type="component" value="Unassembled WGS sequence"/>
</dbReference>
<reference evidence="1 2" key="1">
    <citation type="submission" date="2021-04" db="EMBL/GenBank/DDBJ databases">
        <title>Metabacillus sp. strain KIGAM252 whole genome sequence.</title>
        <authorList>
            <person name="Seo M.-J."/>
            <person name="Cho E.-S."/>
            <person name="Hwang C.Y."/>
            <person name="Yoon D.J."/>
        </authorList>
    </citation>
    <scope>NUCLEOTIDE SEQUENCE [LARGE SCALE GENOMIC DNA]</scope>
    <source>
        <strain evidence="1 2">KIGAM252</strain>
    </source>
</reference>
<evidence type="ECO:0000313" key="1">
    <source>
        <dbReference type="EMBL" id="MBS2970782.1"/>
    </source>
</evidence>
<dbReference type="EMBL" id="JAGVRK010000001">
    <property type="protein sequence ID" value="MBS2970782.1"/>
    <property type="molecule type" value="Genomic_DNA"/>
</dbReference>
<organism evidence="1 2">
    <name type="scientific">Metabacillus flavus</name>
    <dbReference type="NCBI Taxonomy" id="2823519"/>
    <lineage>
        <taxon>Bacteria</taxon>
        <taxon>Bacillati</taxon>
        <taxon>Bacillota</taxon>
        <taxon>Bacilli</taxon>
        <taxon>Bacillales</taxon>
        <taxon>Bacillaceae</taxon>
        <taxon>Metabacillus</taxon>
    </lineage>
</organism>
<sequence>MTEKKRDGRNNKLNVTDDILHMGIMETEYRMIEDVADRELNRDIEVELTKKEEENY</sequence>
<dbReference type="RefSeq" id="WP_211561439.1">
    <property type="nucleotide sequence ID" value="NZ_JAGVRK010000001.1"/>
</dbReference>
<keyword evidence="2" id="KW-1185">Reference proteome</keyword>
<evidence type="ECO:0000313" key="2">
    <source>
        <dbReference type="Proteomes" id="UP000682403"/>
    </source>
</evidence>
<name>A0ABS5LJ86_9BACI</name>
<comment type="caution">
    <text evidence="1">The sequence shown here is derived from an EMBL/GenBank/DDBJ whole genome shotgun (WGS) entry which is preliminary data.</text>
</comment>
<accession>A0ABS5LJ86</accession>
<protein>
    <submittedName>
        <fullName evidence="1">Uncharacterized protein</fullName>
    </submittedName>
</protein>